<evidence type="ECO:0000313" key="2">
    <source>
        <dbReference type="EMBL" id="KZT69789.1"/>
    </source>
</evidence>
<dbReference type="AlphaFoldDB" id="A0A165QQI9"/>
<dbReference type="Proteomes" id="UP000076727">
    <property type="component" value="Unassembled WGS sequence"/>
</dbReference>
<feature type="compositionally biased region" description="Basic residues" evidence="1">
    <location>
        <begin position="123"/>
        <end position="138"/>
    </location>
</feature>
<feature type="compositionally biased region" description="Low complexity" evidence="1">
    <location>
        <begin position="60"/>
        <end position="70"/>
    </location>
</feature>
<proteinExistence type="predicted"/>
<organism evidence="2 3">
    <name type="scientific">Daedalea quercina L-15889</name>
    <dbReference type="NCBI Taxonomy" id="1314783"/>
    <lineage>
        <taxon>Eukaryota</taxon>
        <taxon>Fungi</taxon>
        <taxon>Dikarya</taxon>
        <taxon>Basidiomycota</taxon>
        <taxon>Agaricomycotina</taxon>
        <taxon>Agaricomycetes</taxon>
        <taxon>Polyporales</taxon>
        <taxon>Fomitopsis</taxon>
    </lineage>
</organism>
<dbReference type="OrthoDB" id="2816077at2759"/>
<reference evidence="2 3" key="1">
    <citation type="journal article" date="2016" name="Mol. Biol. Evol.">
        <title>Comparative Genomics of Early-Diverging Mushroom-Forming Fungi Provides Insights into the Origins of Lignocellulose Decay Capabilities.</title>
        <authorList>
            <person name="Nagy L.G."/>
            <person name="Riley R."/>
            <person name="Tritt A."/>
            <person name="Adam C."/>
            <person name="Daum C."/>
            <person name="Floudas D."/>
            <person name="Sun H."/>
            <person name="Yadav J.S."/>
            <person name="Pangilinan J."/>
            <person name="Larsson K.H."/>
            <person name="Matsuura K."/>
            <person name="Barry K."/>
            <person name="Labutti K."/>
            <person name="Kuo R."/>
            <person name="Ohm R.A."/>
            <person name="Bhattacharya S.S."/>
            <person name="Shirouzu T."/>
            <person name="Yoshinaga Y."/>
            <person name="Martin F.M."/>
            <person name="Grigoriev I.V."/>
            <person name="Hibbett D.S."/>
        </authorList>
    </citation>
    <scope>NUCLEOTIDE SEQUENCE [LARGE SCALE GENOMIC DNA]</scope>
    <source>
        <strain evidence="2 3">L-15889</strain>
    </source>
</reference>
<dbReference type="EMBL" id="KV429055">
    <property type="protein sequence ID" value="KZT69789.1"/>
    <property type="molecule type" value="Genomic_DNA"/>
</dbReference>
<protein>
    <submittedName>
        <fullName evidence="2">Uncharacterized protein</fullName>
    </submittedName>
</protein>
<evidence type="ECO:0000256" key="1">
    <source>
        <dbReference type="SAM" id="MobiDB-lite"/>
    </source>
</evidence>
<accession>A0A165QQI9</accession>
<gene>
    <name evidence="2" type="ORF">DAEQUDRAFT_765116</name>
</gene>
<keyword evidence="3" id="KW-1185">Reference proteome</keyword>
<name>A0A165QQI9_9APHY</name>
<evidence type="ECO:0000313" key="3">
    <source>
        <dbReference type="Proteomes" id="UP000076727"/>
    </source>
</evidence>
<sequence>MSSSYHFSLAHGLEISAGPSYEGALRMPAAATAPELSTIDPRLIFGNQGASTSNGDAAISVSSTTTSTRTSTDEESARGGSSGHTAGVQVRAPSPVRRSKRIADRLACQPAVSGTQPAAAVPVRRKQGATTRAKKAQTVRRAPATSAGTRAKKARRVKENQALSRPRKTQRIWHCEVCDVGVLDEARARERHEGSNAHLSKLGQSGLPLPERHELRCGVCDRVFVSNRTDSLTRHQRLMGH</sequence>
<feature type="region of interest" description="Disordered" evidence="1">
    <location>
        <begin position="47"/>
        <end position="165"/>
    </location>
</feature>